<keyword evidence="3" id="KW-1185">Reference proteome</keyword>
<name>A0ABV7GLX4_9RHOB</name>
<keyword evidence="1" id="KW-0812">Transmembrane</keyword>
<dbReference type="InterPro" id="IPR018729">
    <property type="entry name" value="DUF2269_transmembrane"/>
</dbReference>
<accession>A0ABV7GLX4</accession>
<comment type="caution">
    <text evidence="2">The sequence shown here is derived from an EMBL/GenBank/DDBJ whole genome shotgun (WGS) entry which is preliminary data.</text>
</comment>
<keyword evidence="1" id="KW-0472">Membrane</keyword>
<feature type="transmembrane region" description="Helical" evidence="1">
    <location>
        <begin position="12"/>
        <end position="32"/>
    </location>
</feature>
<organism evidence="2 3">
    <name type="scientific">Psychromarinibacter halotolerans</name>
    <dbReference type="NCBI Taxonomy" id="1775175"/>
    <lineage>
        <taxon>Bacteria</taxon>
        <taxon>Pseudomonadati</taxon>
        <taxon>Pseudomonadota</taxon>
        <taxon>Alphaproteobacteria</taxon>
        <taxon>Rhodobacterales</taxon>
        <taxon>Paracoccaceae</taxon>
        <taxon>Psychromarinibacter</taxon>
    </lineage>
</organism>
<feature type="transmembrane region" description="Helical" evidence="1">
    <location>
        <begin position="44"/>
        <end position="62"/>
    </location>
</feature>
<reference evidence="3" key="1">
    <citation type="journal article" date="2019" name="Int. J. Syst. Evol. Microbiol.">
        <title>The Global Catalogue of Microorganisms (GCM) 10K type strain sequencing project: providing services to taxonomists for standard genome sequencing and annotation.</title>
        <authorList>
            <consortium name="The Broad Institute Genomics Platform"/>
            <consortium name="The Broad Institute Genome Sequencing Center for Infectious Disease"/>
            <person name="Wu L."/>
            <person name="Ma J."/>
        </authorList>
    </citation>
    <scope>NUCLEOTIDE SEQUENCE [LARGE SCALE GENOMIC DNA]</scope>
    <source>
        <strain evidence="3">KCTC 52366</strain>
    </source>
</reference>
<evidence type="ECO:0000313" key="3">
    <source>
        <dbReference type="Proteomes" id="UP001595632"/>
    </source>
</evidence>
<dbReference type="RefSeq" id="WP_275633402.1">
    <property type="nucleotide sequence ID" value="NZ_JARGYD010000005.1"/>
</dbReference>
<dbReference type="EMBL" id="JBHRTB010000010">
    <property type="protein sequence ID" value="MFC3142609.1"/>
    <property type="molecule type" value="Genomic_DNA"/>
</dbReference>
<protein>
    <submittedName>
        <fullName evidence="2">DUF2269 family protein</fullName>
    </submittedName>
</protein>
<evidence type="ECO:0000313" key="2">
    <source>
        <dbReference type="EMBL" id="MFC3142609.1"/>
    </source>
</evidence>
<proteinExistence type="predicted"/>
<evidence type="ECO:0000256" key="1">
    <source>
        <dbReference type="SAM" id="Phobius"/>
    </source>
</evidence>
<feature type="transmembrane region" description="Helical" evidence="1">
    <location>
        <begin position="131"/>
        <end position="150"/>
    </location>
</feature>
<keyword evidence="1" id="KW-1133">Transmembrane helix</keyword>
<dbReference type="Pfam" id="PF10027">
    <property type="entry name" value="DUF2269"/>
    <property type="match status" value="1"/>
</dbReference>
<gene>
    <name evidence="2" type="ORF">ACFOGP_07805</name>
</gene>
<dbReference type="Proteomes" id="UP001595632">
    <property type="component" value="Unassembled WGS sequence"/>
</dbReference>
<sequence>MDWYLVLKWLHILSSTVLFGTGIGTAFQMVWAMRTGRVETVHSVASGVVVADWIFTTPAGIVQPLTGLALVHMGGWGWDASWLVATYAAYALAFACWAPVVRLQIRIRDLAGQALAEGAPLPDQARRMYRLWFALGWPAFGALVGVYWLMVAKPALW</sequence>
<feature type="transmembrane region" description="Helical" evidence="1">
    <location>
        <begin position="82"/>
        <end position="101"/>
    </location>
</feature>